<organism evidence="3 4">
    <name type="scientific">Cuscuta epithymum</name>
    <dbReference type="NCBI Taxonomy" id="186058"/>
    <lineage>
        <taxon>Eukaryota</taxon>
        <taxon>Viridiplantae</taxon>
        <taxon>Streptophyta</taxon>
        <taxon>Embryophyta</taxon>
        <taxon>Tracheophyta</taxon>
        <taxon>Spermatophyta</taxon>
        <taxon>Magnoliopsida</taxon>
        <taxon>eudicotyledons</taxon>
        <taxon>Gunneridae</taxon>
        <taxon>Pentapetalae</taxon>
        <taxon>asterids</taxon>
        <taxon>lamiids</taxon>
        <taxon>Solanales</taxon>
        <taxon>Convolvulaceae</taxon>
        <taxon>Cuscuteae</taxon>
        <taxon>Cuscuta</taxon>
        <taxon>Cuscuta subgen. Cuscuta</taxon>
    </lineage>
</organism>
<dbReference type="EMBL" id="CAMAPF010000039">
    <property type="protein sequence ID" value="CAH9082672.1"/>
    <property type="molecule type" value="Genomic_DNA"/>
</dbReference>
<comment type="caution">
    <text evidence="3">The sequence shown here is derived from an EMBL/GenBank/DDBJ whole genome shotgun (WGS) entry which is preliminary data.</text>
</comment>
<feature type="repeat" description="PPR" evidence="2">
    <location>
        <begin position="87"/>
        <end position="111"/>
    </location>
</feature>
<dbReference type="InterPro" id="IPR002885">
    <property type="entry name" value="PPR_rpt"/>
</dbReference>
<evidence type="ECO:0000256" key="2">
    <source>
        <dbReference type="PROSITE-ProRule" id="PRU00708"/>
    </source>
</evidence>
<proteinExistence type="predicted"/>
<accession>A0AAV0CPQ3</accession>
<dbReference type="AlphaFoldDB" id="A0AAV0CPQ3"/>
<name>A0AAV0CPQ3_9ASTE</name>
<dbReference type="InterPro" id="IPR011990">
    <property type="entry name" value="TPR-like_helical_dom_sf"/>
</dbReference>
<evidence type="ECO:0000256" key="1">
    <source>
        <dbReference type="ARBA" id="ARBA00022737"/>
    </source>
</evidence>
<dbReference type="InterPro" id="IPR046960">
    <property type="entry name" value="PPR_At4g14850-like_plant"/>
</dbReference>
<dbReference type="Proteomes" id="UP001152523">
    <property type="component" value="Unassembled WGS sequence"/>
</dbReference>
<sequence>MAKNNALSLKHIASSAIIHPNSTLLANLLDYCISTRSPLAARSVHERVLKSNFIHEVFINNRLIDAYGKCFLLHEACQVFDKMPNKNTFTWNSMINALTTFKRVDEAEELF</sequence>
<dbReference type="PANTHER" id="PTHR47926">
    <property type="entry name" value="PENTATRICOPEPTIDE REPEAT-CONTAINING PROTEIN"/>
    <property type="match status" value="1"/>
</dbReference>
<evidence type="ECO:0000313" key="3">
    <source>
        <dbReference type="EMBL" id="CAH9082672.1"/>
    </source>
</evidence>
<reference evidence="3" key="1">
    <citation type="submission" date="2022-07" db="EMBL/GenBank/DDBJ databases">
        <authorList>
            <person name="Macas J."/>
            <person name="Novak P."/>
            <person name="Neumann P."/>
        </authorList>
    </citation>
    <scope>NUCLEOTIDE SEQUENCE</scope>
</reference>
<dbReference type="GO" id="GO:0009451">
    <property type="term" value="P:RNA modification"/>
    <property type="evidence" value="ECO:0007669"/>
    <property type="project" value="InterPro"/>
</dbReference>
<evidence type="ECO:0000313" key="4">
    <source>
        <dbReference type="Proteomes" id="UP001152523"/>
    </source>
</evidence>
<dbReference type="GO" id="GO:0003723">
    <property type="term" value="F:RNA binding"/>
    <property type="evidence" value="ECO:0007669"/>
    <property type="project" value="InterPro"/>
</dbReference>
<protein>
    <recommendedName>
        <fullName evidence="5">Pentatricopeptide repeat-containing protein</fullName>
    </recommendedName>
</protein>
<gene>
    <name evidence="3" type="ORF">CEPIT_LOCUS8213</name>
</gene>
<dbReference type="PROSITE" id="PS51375">
    <property type="entry name" value="PPR"/>
    <property type="match status" value="1"/>
</dbReference>
<keyword evidence="1" id="KW-0677">Repeat</keyword>
<dbReference type="NCBIfam" id="TIGR00756">
    <property type="entry name" value="PPR"/>
    <property type="match status" value="2"/>
</dbReference>
<dbReference type="Pfam" id="PF01535">
    <property type="entry name" value="PPR"/>
    <property type="match status" value="2"/>
</dbReference>
<dbReference type="PANTHER" id="PTHR47926:SF533">
    <property type="entry name" value="DYW DOMAIN-CONTAINING PROTEIN"/>
    <property type="match status" value="1"/>
</dbReference>
<dbReference type="Gene3D" id="1.25.40.10">
    <property type="entry name" value="Tetratricopeptide repeat domain"/>
    <property type="match status" value="1"/>
</dbReference>
<evidence type="ECO:0008006" key="5">
    <source>
        <dbReference type="Google" id="ProtNLM"/>
    </source>
</evidence>
<keyword evidence="4" id="KW-1185">Reference proteome</keyword>